<protein>
    <submittedName>
        <fullName evidence="2">Uncharacterized protein</fullName>
    </submittedName>
</protein>
<dbReference type="RefSeq" id="XP_006695046.1">
    <property type="nucleotide sequence ID" value="XM_006694983.1"/>
</dbReference>
<dbReference type="Proteomes" id="UP000008066">
    <property type="component" value="Unassembled WGS sequence"/>
</dbReference>
<feature type="compositionally biased region" description="Polar residues" evidence="1">
    <location>
        <begin position="672"/>
        <end position="684"/>
    </location>
</feature>
<organism evidence="3">
    <name type="scientific">Chaetomium thermophilum (strain DSM 1495 / CBS 144.50 / IMI 039719)</name>
    <name type="common">Thermochaetoides thermophila</name>
    <dbReference type="NCBI Taxonomy" id="759272"/>
    <lineage>
        <taxon>Eukaryota</taxon>
        <taxon>Fungi</taxon>
        <taxon>Dikarya</taxon>
        <taxon>Ascomycota</taxon>
        <taxon>Pezizomycotina</taxon>
        <taxon>Sordariomycetes</taxon>
        <taxon>Sordariomycetidae</taxon>
        <taxon>Sordariales</taxon>
        <taxon>Chaetomiaceae</taxon>
        <taxon>Thermochaetoides</taxon>
    </lineage>
</organism>
<feature type="compositionally biased region" description="Polar residues" evidence="1">
    <location>
        <begin position="720"/>
        <end position="729"/>
    </location>
</feature>
<feature type="compositionally biased region" description="Polar residues" evidence="1">
    <location>
        <begin position="396"/>
        <end position="433"/>
    </location>
</feature>
<dbReference type="AlphaFoldDB" id="G0S9Q0"/>
<feature type="compositionally biased region" description="Basic and acidic residues" evidence="1">
    <location>
        <begin position="10"/>
        <end position="25"/>
    </location>
</feature>
<feature type="compositionally biased region" description="Pro residues" evidence="1">
    <location>
        <begin position="941"/>
        <end position="953"/>
    </location>
</feature>
<feature type="region of interest" description="Disordered" evidence="1">
    <location>
        <begin position="203"/>
        <end position="358"/>
    </location>
</feature>
<feature type="compositionally biased region" description="Polar residues" evidence="1">
    <location>
        <begin position="483"/>
        <end position="492"/>
    </location>
</feature>
<feature type="compositionally biased region" description="Polar residues" evidence="1">
    <location>
        <begin position="791"/>
        <end position="808"/>
    </location>
</feature>
<dbReference type="OrthoDB" id="5335210at2759"/>
<dbReference type="HOGENOM" id="CLU_002672_0_0_1"/>
<feature type="region of interest" description="Disordered" evidence="1">
    <location>
        <begin position="1"/>
        <end position="39"/>
    </location>
</feature>
<feature type="region of interest" description="Disordered" evidence="1">
    <location>
        <begin position="562"/>
        <end position="583"/>
    </location>
</feature>
<feature type="compositionally biased region" description="Pro residues" evidence="1">
    <location>
        <begin position="978"/>
        <end position="987"/>
    </location>
</feature>
<accession>G0S9Q0</accession>
<feature type="region of interest" description="Disordered" evidence="1">
    <location>
        <begin position="469"/>
        <end position="498"/>
    </location>
</feature>
<feature type="compositionally biased region" description="Low complexity" evidence="1">
    <location>
        <begin position="962"/>
        <end position="971"/>
    </location>
</feature>
<feature type="compositionally biased region" description="Basic and acidic residues" evidence="1">
    <location>
        <begin position="739"/>
        <end position="763"/>
    </location>
</feature>
<feature type="region of interest" description="Disordered" evidence="1">
    <location>
        <begin position="653"/>
        <end position="1008"/>
    </location>
</feature>
<name>G0S9Q0_CHATD</name>
<feature type="compositionally biased region" description="Low complexity" evidence="1">
    <location>
        <begin position="240"/>
        <end position="275"/>
    </location>
</feature>
<evidence type="ECO:0000256" key="1">
    <source>
        <dbReference type="SAM" id="MobiDB-lite"/>
    </source>
</evidence>
<feature type="region of interest" description="Disordered" evidence="1">
    <location>
        <begin position="396"/>
        <end position="454"/>
    </location>
</feature>
<reference evidence="2 3" key="1">
    <citation type="journal article" date="2011" name="Cell">
        <title>Insight into structure and assembly of the nuclear pore complex by utilizing the genome of a eukaryotic thermophile.</title>
        <authorList>
            <person name="Amlacher S."/>
            <person name="Sarges P."/>
            <person name="Flemming D."/>
            <person name="van Noort V."/>
            <person name="Kunze R."/>
            <person name="Devos D.P."/>
            <person name="Arumugam M."/>
            <person name="Bork P."/>
            <person name="Hurt E."/>
        </authorList>
    </citation>
    <scope>NUCLEOTIDE SEQUENCE [LARGE SCALE GENOMIC DNA]</scope>
    <source>
        <strain evidence="3">DSM 1495 / CBS 144.50 / IMI 039719</strain>
    </source>
</reference>
<proteinExistence type="predicted"/>
<dbReference type="OMA" id="MGLFNKP"/>
<dbReference type="GeneID" id="18258706"/>
<keyword evidence="3" id="KW-1185">Reference proteome</keyword>
<dbReference type="eggNOG" id="ENOG502RJH1">
    <property type="taxonomic scope" value="Eukaryota"/>
</dbReference>
<evidence type="ECO:0000313" key="3">
    <source>
        <dbReference type="Proteomes" id="UP000008066"/>
    </source>
</evidence>
<feature type="region of interest" description="Disordered" evidence="1">
    <location>
        <begin position="595"/>
        <end position="637"/>
    </location>
</feature>
<feature type="compositionally biased region" description="Low complexity" evidence="1">
    <location>
        <begin position="843"/>
        <end position="854"/>
    </location>
</feature>
<feature type="compositionally biased region" description="Basic and acidic residues" evidence="1">
    <location>
        <begin position="602"/>
        <end position="615"/>
    </location>
</feature>
<feature type="compositionally biased region" description="Basic and acidic residues" evidence="1">
    <location>
        <begin position="774"/>
        <end position="788"/>
    </location>
</feature>
<gene>
    <name evidence="2" type="ORF">CTHT_0046680</name>
</gene>
<evidence type="ECO:0000313" key="2">
    <source>
        <dbReference type="EMBL" id="EGS20161.1"/>
    </source>
</evidence>
<dbReference type="STRING" id="759272.G0S9Q0"/>
<feature type="compositionally biased region" description="Polar residues" evidence="1">
    <location>
        <begin position="317"/>
        <end position="328"/>
    </location>
</feature>
<sequence>MMSRFRLKRAKDDLAAPRRSEESETTRNFLRKKDKKHQEEIPKKEFDLANALPSDDNFRTSLLMPSLSARFSMLREQDDPNTKIGKASDDSVLFPKRQSRLADFGFGGGASTGLSDIAEVESIRASSQAARDSTVSDDATNYTGSILNRGRPGEGNVLFGGRQKIYKIPAGSTSGLGGRALYEDDVSLSAFQRWRREERERLYAEQNGLNNTSSTDDAEEETEQSRSESPVSYNRKRETSTTTSSGSAARNSTAASSITSQPASTAPTTAVSTPAGERVVTRTRKLYETVNQDSTEPAPGLSRLESLTRQRPFARDASNSETADQSKPTGIKVQTDKSNVGGLPPLSPPISESGEHSLPSLLSKDAKVTATSLFQKSSAQTYDESQYVQRLQMLQQTKESSTQRQRTESNATTSSRPAESKSGITSPRPSLQQERLPPTPVAEIESTPSTGLSLNGLAMLPELQLERPSDKDHPAFRQPSLPTPSTASTNGKALSPALKPTISVETSKDPEPIDSPTLGPASGLSGLVLRHLRSESVESAVTGFSADLDSRLNLSSNLHSSLTSNTATASSNDSRSNAWSSAGSSREKEWTASYYSVGSDSSGEKRLGETQRKSDVVSSDLPDRSGNNIVTDEEQDEFATQLADARRRVREKLTSYVESDSSRAASPMPGSDSPNLAPQPSSNPLGILKPKSSRGSLIDRGRNMVTGPSKPFKILGIGGTTSNPPSSNKLGEEFPPLETMKEETVKEDAVHESESESKEDDANTHPGLRAFRQARRELQKRKELEMLARHQISQTQGGVNGEQGSKQRTPSRERRPPLVSYRGPTDEYGCNGSRTSGERGRSGSETSEGRSSSRPPLFSPDYRRSPADAKTSPMMPSHPFTRTGPSPVTSPLLERQRSNNNLHNAYGNGVPLSPAGTRSRQTSASAGQSPALGSGTFPAPVGKPPQYPPPQPPQQSGGYENGGTRSRSNSRSGGGAPQVPPPVPPINPRRRTEVSKTRPPFEVPGGMI</sequence>
<feature type="compositionally biased region" description="Polar residues" evidence="1">
    <location>
        <begin position="916"/>
        <end position="928"/>
    </location>
</feature>
<dbReference type="KEGG" id="cthr:CTHT_0046680"/>
<dbReference type="EMBL" id="GL988043">
    <property type="protein sequence ID" value="EGS20161.1"/>
    <property type="molecule type" value="Genomic_DNA"/>
</dbReference>